<proteinExistence type="predicted"/>
<keyword evidence="1" id="KW-0732">Signal</keyword>
<evidence type="ECO:0000313" key="2">
    <source>
        <dbReference type="EMBL" id="OPC84097.1"/>
    </source>
</evidence>
<accession>A0A1T3P4R7</accession>
<dbReference type="EMBL" id="MWQN01000001">
    <property type="protein sequence ID" value="OPC84097.1"/>
    <property type="molecule type" value="Genomic_DNA"/>
</dbReference>
<name>A0A1T3P4R7_9ACTN</name>
<gene>
    <name evidence="2" type="ORF">B4N89_27030</name>
</gene>
<dbReference type="RefSeq" id="WP_143658099.1">
    <property type="nucleotide sequence ID" value="NZ_MWQN01000001.1"/>
</dbReference>
<feature type="signal peptide" evidence="1">
    <location>
        <begin position="1"/>
        <end position="24"/>
    </location>
</feature>
<organism evidence="2 3">
    <name type="scientific">Embleya scabrispora</name>
    <dbReference type="NCBI Taxonomy" id="159449"/>
    <lineage>
        <taxon>Bacteria</taxon>
        <taxon>Bacillati</taxon>
        <taxon>Actinomycetota</taxon>
        <taxon>Actinomycetes</taxon>
        <taxon>Kitasatosporales</taxon>
        <taxon>Streptomycetaceae</taxon>
        <taxon>Embleya</taxon>
    </lineage>
</organism>
<dbReference type="Proteomes" id="UP000190037">
    <property type="component" value="Unassembled WGS sequence"/>
</dbReference>
<reference evidence="2 3" key="1">
    <citation type="submission" date="2017-03" db="EMBL/GenBank/DDBJ databases">
        <title>Draft genome sequence of Streptomyces scabrisporus NF3, endophyte isolated from Amphipterygium adstringens.</title>
        <authorList>
            <person name="Vazquez M."/>
            <person name="Ceapa C.D."/>
            <person name="Rodriguez Luna D."/>
            <person name="Sanchez Esquivel S."/>
        </authorList>
    </citation>
    <scope>NUCLEOTIDE SEQUENCE [LARGE SCALE GENOMIC DNA]</scope>
    <source>
        <strain evidence="2 3">NF3</strain>
    </source>
</reference>
<comment type="caution">
    <text evidence="2">The sequence shown here is derived from an EMBL/GenBank/DDBJ whole genome shotgun (WGS) entry which is preliminary data.</text>
</comment>
<evidence type="ECO:0008006" key="4">
    <source>
        <dbReference type="Google" id="ProtNLM"/>
    </source>
</evidence>
<feature type="chain" id="PRO_5039157953" description="Ig-like domain-containing protein" evidence="1">
    <location>
        <begin position="25"/>
        <end position="113"/>
    </location>
</feature>
<sequence length="113" mass="12340">MKRGFLSIALSSAFLLAAAAPSVAGTVEDEADSTWQYVCQFPSKDIDGDVGDDMRRCEAKNGAQTGWGFIWQPFEIVGIYKKGTWVCDQKKANGAYGVIEQGYLSGYKCRKVA</sequence>
<evidence type="ECO:0000313" key="3">
    <source>
        <dbReference type="Proteomes" id="UP000190037"/>
    </source>
</evidence>
<keyword evidence="3" id="KW-1185">Reference proteome</keyword>
<protein>
    <recommendedName>
        <fullName evidence="4">Ig-like domain-containing protein</fullName>
    </recommendedName>
</protein>
<evidence type="ECO:0000256" key="1">
    <source>
        <dbReference type="SAM" id="SignalP"/>
    </source>
</evidence>
<dbReference type="AlphaFoldDB" id="A0A1T3P4R7"/>